<comment type="similarity">
    <text evidence="1 4">Belongs to the serpin family.</text>
</comment>
<dbReference type="InterPro" id="IPR023795">
    <property type="entry name" value="Serpin_CS"/>
</dbReference>
<dbReference type="InterPro" id="IPR000215">
    <property type="entry name" value="Serpin_fam"/>
</dbReference>
<organism evidence="6 7">
    <name type="scientific">Aphidius gifuensis</name>
    <name type="common">Parasitoid wasp</name>
    <dbReference type="NCBI Taxonomy" id="684658"/>
    <lineage>
        <taxon>Eukaryota</taxon>
        <taxon>Metazoa</taxon>
        <taxon>Ecdysozoa</taxon>
        <taxon>Arthropoda</taxon>
        <taxon>Hexapoda</taxon>
        <taxon>Insecta</taxon>
        <taxon>Pterygota</taxon>
        <taxon>Neoptera</taxon>
        <taxon>Endopterygota</taxon>
        <taxon>Hymenoptera</taxon>
        <taxon>Apocrita</taxon>
        <taxon>Ichneumonoidea</taxon>
        <taxon>Braconidae</taxon>
        <taxon>Aphidiinae</taxon>
        <taxon>Aphidius</taxon>
    </lineage>
</organism>
<dbReference type="Proteomes" id="UP000639338">
    <property type="component" value="Unassembled WGS sequence"/>
</dbReference>
<evidence type="ECO:0000313" key="7">
    <source>
        <dbReference type="Proteomes" id="UP000639338"/>
    </source>
</evidence>
<proteinExistence type="inferred from homology"/>
<dbReference type="AlphaFoldDB" id="A0A835CTQ6"/>
<evidence type="ECO:0000256" key="4">
    <source>
        <dbReference type="RuleBase" id="RU000411"/>
    </source>
</evidence>
<dbReference type="GO" id="GO:0005615">
    <property type="term" value="C:extracellular space"/>
    <property type="evidence" value="ECO:0007669"/>
    <property type="project" value="InterPro"/>
</dbReference>
<dbReference type="PROSITE" id="PS00284">
    <property type="entry name" value="SERPIN"/>
    <property type="match status" value="1"/>
</dbReference>
<dbReference type="Gene3D" id="2.30.39.10">
    <property type="entry name" value="Alpha-1-antitrypsin, domain 1"/>
    <property type="match status" value="1"/>
</dbReference>
<gene>
    <name evidence="6" type="ORF">HCN44_010138</name>
</gene>
<evidence type="ECO:0000256" key="3">
    <source>
        <dbReference type="ARBA" id="ARBA00022900"/>
    </source>
</evidence>
<dbReference type="PANTHER" id="PTHR11461:SF211">
    <property type="entry name" value="GH10112P-RELATED"/>
    <property type="match status" value="1"/>
</dbReference>
<accession>A0A835CTQ6</accession>
<sequence length="414" mass="46806">MINRSIVIGLIIVVIQMMTMIESKDMKKRQALEIVSTGINQFSMELYERLVSDGNKNNMIFSPLSVWMVLSMASLGSQGKTKSQLTNVLHLNDDKKIQNIGAKTLVEKLNALNNVELKIINKVFLDKNLELKKDYKNITKSIFKSTVDKIDFSNSINATNIINKWIQENTKSRIQEIIGSDELSKDTSLILVNAVYFKGQWKNKFDNSSTNSEPFYLDDGEIKNVSMMHTEGNFKIGYLPEADAEFIELPYASDNNSNAMSMIVMIPKNNTNLGLIERSLKNIKISRLLSGKMTEISLSLPKFTIESKVNLVAPLMDLGLTDMFDESANFSDIVNAPVKVSKVVQKAFIEVNEEGSEASAATEFEIENRFGQEYIPPYVIKINHPFMMIIIKKKLQIFTARIFDPAINTEKKNN</sequence>
<feature type="domain" description="Serpin" evidence="5">
    <location>
        <begin position="44"/>
        <end position="405"/>
    </location>
</feature>
<reference evidence="6 7" key="1">
    <citation type="submission" date="2020-08" db="EMBL/GenBank/DDBJ databases">
        <title>Aphidius gifuensis genome sequencing and assembly.</title>
        <authorList>
            <person name="Du Z."/>
        </authorList>
    </citation>
    <scope>NUCLEOTIDE SEQUENCE [LARGE SCALE GENOMIC DNA]</scope>
    <source>
        <strain evidence="6">YNYX2018</strain>
        <tissue evidence="6">Adults</tissue>
    </source>
</reference>
<evidence type="ECO:0000256" key="1">
    <source>
        <dbReference type="ARBA" id="ARBA00009500"/>
    </source>
</evidence>
<dbReference type="Pfam" id="PF00079">
    <property type="entry name" value="Serpin"/>
    <property type="match status" value="1"/>
</dbReference>
<dbReference type="InterPro" id="IPR042185">
    <property type="entry name" value="Serpin_sf_2"/>
</dbReference>
<dbReference type="InterPro" id="IPR023796">
    <property type="entry name" value="Serpin_dom"/>
</dbReference>
<dbReference type="CDD" id="cd19601">
    <property type="entry name" value="serpin42Da-like"/>
    <property type="match status" value="1"/>
</dbReference>
<dbReference type="InterPro" id="IPR036186">
    <property type="entry name" value="Serpin_sf"/>
</dbReference>
<evidence type="ECO:0000259" key="5">
    <source>
        <dbReference type="SMART" id="SM00093"/>
    </source>
</evidence>
<keyword evidence="3" id="KW-0722">Serine protease inhibitor</keyword>
<dbReference type="EMBL" id="JACMRX010000003">
    <property type="protein sequence ID" value="KAF7993543.1"/>
    <property type="molecule type" value="Genomic_DNA"/>
</dbReference>
<dbReference type="SMART" id="SM00093">
    <property type="entry name" value="SERPIN"/>
    <property type="match status" value="1"/>
</dbReference>
<keyword evidence="7" id="KW-1185">Reference proteome</keyword>
<dbReference type="GO" id="GO:0004867">
    <property type="term" value="F:serine-type endopeptidase inhibitor activity"/>
    <property type="evidence" value="ECO:0007669"/>
    <property type="project" value="UniProtKB-KW"/>
</dbReference>
<dbReference type="SUPFAM" id="SSF56574">
    <property type="entry name" value="Serpins"/>
    <property type="match status" value="1"/>
</dbReference>
<evidence type="ECO:0000256" key="2">
    <source>
        <dbReference type="ARBA" id="ARBA00022690"/>
    </source>
</evidence>
<evidence type="ECO:0000313" key="6">
    <source>
        <dbReference type="EMBL" id="KAF7993543.1"/>
    </source>
</evidence>
<dbReference type="PANTHER" id="PTHR11461">
    <property type="entry name" value="SERINE PROTEASE INHIBITOR, SERPIN"/>
    <property type="match status" value="1"/>
</dbReference>
<dbReference type="Gene3D" id="3.30.497.10">
    <property type="entry name" value="Antithrombin, subunit I, domain 2"/>
    <property type="match status" value="1"/>
</dbReference>
<dbReference type="OrthoDB" id="671595at2759"/>
<dbReference type="InterPro" id="IPR042178">
    <property type="entry name" value="Serpin_sf_1"/>
</dbReference>
<name>A0A835CTQ6_APHGI</name>
<keyword evidence="2" id="KW-0646">Protease inhibitor</keyword>
<comment type="caution">
    <text evidence="6">The sequence shown here is derived from an EMBL/GenBank/DDBJ whole genome shotgun (WGS) entry which is preliminary data.</text>
</comment>
<protein>
    <recommendedName>
        <fullName evidence="5">Serpin domain-containing protein</fullName>
    </recommendedName>
</protein>